<feature type="transmembrane region" description="Helical" evidence="3">
    <location>
        <begin position="41"/>
        <end position="59"/>
    </location>
</feature>
<feature type="region of interest" description="Disordered" evidence="2">
    <location>
        <begin position="186"/>
        <end position="209"/>
    </location>
</feature>
<gene>
    <name evidence="5" type="ORF">K7432_003670</name>
</gene>
<name>A0ABR2W6N9_9FUNG</name>
<dbReference type="InterPro" id="IPR050577">
    <property type="entry name" value="MAPR/NEUFC/NENF-like"/>
</dbReference>
<dbReference type="Pfam" id="PF00173">
    <property type="entry name" value="Cyt-b5"/>
    <property type="match status" value="1"/>
</dbReference>
<evidence type="ECO:0000256" key="1">
    <source>
        <dbReference type="ARBA" id="ARBA00038357"/>
    </source>
</evidence>
<dbReference type="SUPFAM" id="SSF55856">
    <property type="entry name" value="Cytochrome b5-like heme/steroid binding domain"/>
    <property type="match status" value="1"/>
</dbReference>
<dbReference type="InterPro" id="IPR001199">
    <property type="entry name" value="Cyt_B5-like_heme/steroid-bd"/>
</dbReference>
<dbReference type="EMBL" id="JASJQH010006990">
    <property type="protein sequence ID" value="KAK9721142.1"/>
    <property type="molecule type" value="Genomic_DNA"/>
</dbReference>
<evidence type="ECO:0000313" key="6">
    <source>
        <dbReference type="Proteomes" id="UP001479436"/>
    </source>
</evidence>
<keyword evidence="3" id="KW-1133">Transmembrane helix</keyword>
<dbReference type="InterPro" id="IPR036400">
    <property type="entry name" value="Cyt_B5-like_heme/steroid_sf"/>
</dbReference>
<comment type="caution">
    <text evidence="5">The sequence shown here is derived from an EMBL/GenBank/DDBJ whole genome shotgun (WGS) entry which is preliminary data.</text>
</comment>
<protein>
    <recommendedName>
        <fullName evidence="4">Cytochrome b5 heme-binding domain-containing protein</fullName>
    </recommendedName>
</protein>
<reference evidence="5 6" key="1">
    <citation type="submission" date="2023-04" db="EMBL/GenBank/DDBJ databases">
        <title>Genome of Basidiobolus ranarum AG-B5.</title>
        <authorList>
            <person name="Stajich J.E."/>
            <person name="Carter-House D."/>
            <person name="Gryganskyi A."/>
        </authorList>
    </citation>
    <scope>NUCLEOTIDE SEQUENCE [LARGE SCALE GENOMIC DNA]</scope>
    <source>
        <strain evidence="5 6">AG-B5</strain>
    </source>
</reference>
<keyword evidence="3" id="KW-0812">Transmembrane</keyword>
<dbReference type="SMART" id="SM01117">
    <property type="entry name" value="Cyt-b5"/>
    <property type="match status" value="1"/>
</dbReference>
<evidence type="ECO:0000256" key="3">
    <source>
        <dbReference type="SAM" id="Phobius"/>
    </source>
</evidence>
<sequence>MSELTQRKAAQSNEKTGGVSTGLNREPRAQANSIIKLLKDIVYGILVVLTVFFVASYTITDTFTWGIQNKYTNWRNWVPRKQLLLSEAELSRFNGEDPKLPVYIAIDGDVYDVTAGGSFYTKGGSYGFFSGRDAARAYVTGCFQEHLTHDLRGLTKSQLEGLKGWKDFYKNHHSYYQIGQVVHPPIDPKSPIPADCNSGSSYKPRDTSS</sequence>
<proteinExistence type="inferred from homology"/>
<keyword evidence="6" id="KW-1185">Reference proteome</keyword>
<evidence type="ECO:0000313" key="5">
    <source>
        <dbReference type="EMBL" id="KAK9721142.1"/>
    </source>
</evidence>
<dbReference type="PANTHER" id="PTHR10281">
    <property type="entry name" value="MEMBRANE-ASSOCIATED PROGESTERONE RECEPTOR COMPONENT-RELATED"/>
    <property type="match status" value="1"/>
</dbReference>
<dbReference type="Gene3D" id="3.10.120.10">
    <property type="entry name" value="Cytochrome b5-like heme/steroid binding domain"/>
    <property type="match status" value="1"/>
</dbReference>
<evidence type="ECO:0000259" key="4">
    <source>
        <dbReference type="SMART" id="SM01117"/>
    </source>
</evidence>
<accession>A0ABR2W6N9</accession>
<feature type="region of interest" description="Disordered" evidence="2">
    <location>
        <begin position="1"/>
        <end position="24"/>
    </location>
</feature>
<organism evidence="5 6">
    <name type="scientific">Basidiobolus ranarum</name>
    <dbReference type="NCBI Taxonomy" id="34480"/>
    <lineage>
        <taxon>Eukaryota</taxon>
        <taxon>Fungi</taxon>
        <taxon>Fungi incertae sedis</taxon>
        <taxon>Zoopagomycota</taxon>
        <taxon>Entomophthoromycotina</taxon>
        <taxon>Basidiobolomycetes</taxon>
        <taxon>Basidiobolales</taxon>
        <taxon>Basidiobolaceae</taxon>
        <taxon>Basidiobolus</taxon>
    </lineage>
</organism>
<feature type="domain" description="Cytochrome b5 heme-binding" evidence="4">
    <location>
        <begin position="85"/>
        <end position="182"/>
    </location>
</feature>
<dbReference type="PANTHER" id="PTHR10281:SF76">
    <property type="entry name" value="CALCUTTA CUP-RELATED"/>
    <property type="match status" value="1"/>
</dbReference>
<comment type="similarity">
    <text evidence="1">Belongs to the cytochrome b5 family. MAPR subfamily.</text>
</comment>
<dbReference type="Proteomes" id="UP001479436">
    <property type="component" value="Unassembled WGS sequence"/>
</dbReference>
<evidence type="ECO:0000256" key="2">
    <source>
        <dbReference type="SAM" id="MobiDB-lite"/>
    </source>
</evidence>
<keyword evidence="3" id="KW-0472">Membrane</keyword>